<protein>
    <submittedName>
        <fullName evidence="2">Uncharacterized protein</fullName>
    </submittedName>
</protein>
<keyword evidence="3" id="KW-1185">Reference proteome</keyword>
<evidence type="ECO:0000313" key="3">
    <source>
        <dbReference type="Proteomes" id="UP001341259"/>
    </source>
</evidence>
<proteinExistence type="predicted"/>
<evidence type="ECO:0000313" key="2">
    <source>
        <dbReference type="EMBL" id="WUG92344.1"/>
    </source>
</evidence>
<sequence length="93" mass="10526">MPKDYQPPRDAADTFARYKTHYEGERELKPEMLEFADRELKAGATVGQLAAWTGLTPEVFRRRARALGVERKRPPTVGKLAPERPASDEEKTA</sequence>
<feature type="region of interest" description="Disordered" evidence="1">
    <location>
        <begin position="70"/>
        <end position="93"/>
    </location>
</feature>
<gene>
    <name evidence="2" type="ORF">OHB29_04510</name>
</gene>
<reference evidence="2 3" key="1">
    <citation type="submission" date="2022-10" db="EMBL/GenBank/DDBJ databases">
        <title>The complete genomes of actinobacterial strains from the NBC collection.</title>
        <authorList>
            <person name="Joergensen T.S."/>
            <person name="Alvarez Arevalo M."/>
            <person name="Sterndorff E.B."/>
            <person name="Faurdal D."/>
            <person name="Vuksanovic O."/>
            <person name="Mourched A.-S."/>
            <person name="Charusanti P."/>
            <person name="Shaw S."/>
            <person name="Blin K."/>
            <person name="Weber T."/>
        </authorList>
    </citation>
    <scope>NUCLEOTIDE SEQUENCE [LARGE SCALE GENOMIC DNA]</scope>
    <source>
        <strain evidence="2 3">NBC_00456</strain>
    </source>
</reference>
<dbReference type="Proteomes" id="UP001341259">
    <property type="component" value="Chromosome"/>
</dbReference>
<organism evidence="2 3">
    <name type="scientific">Streptomyces violaceus</name>
    <name type="common">Streptomyces venezuelae</name>
    <dbReference type="NCBI Taxonomy" id="1936"/>
    <lineage>
        <taxon>Bacteria</taxon>
        <taxon>Bacillati</taxon>
        <taxon>Actinomycetota</taxon>
        <taxon>Actinomycetes</taxon>
        <taxon>Kitasatosporales</taxon>
        <taxon>Streptomycetaceae</taxon>
        <taxon>Streptomyces</taxon>
    </lineage>
</organism>
<accession>A0ABZ1NLH5</accession>
<evidence type="ECO:0000256" key="1">
    <source>
        <dbReference type="SAM" id="MobiDB-lite"/>
    </source>
</evidence>
<dbReference type="RefSeq" id="WP_328336766.1">
    <property type="nucleotide sequence ID" value="NZ_CP107906.1"/>
</dbReference>
<name>A0ABZ1NLH5_STRVL</name>
<dbReference type="EMBL" id="CP107906">
    <property type="protein sequence ID" value="WUG92344.1"/>
    <property type="molecule type" value="Genomic_DNA"/>
</dbReference>
<feature type="compositionally biased region" description="Basic and acidic residues" evidence="1">
    <location>
        <begin position="81"/>
        <end position="93"/>
    </location>
</feature>